<protein>
    <recommendedName>
        <fullName evidence="6">Long-chain fatty acid transport protein</fullName>
    </recommendedName>
</protein>
<sequence length="409" mass="44651">MIKKIIISACLLISFVSFAQQGTASPYSFYGIGDARFKGTLENRSMAGVSIEQDSIHLNVDNPSSYASLRQTTFTVGGSFGTSTLKNDAQSEKAQRATFDYLAVGIPMGKLGASFGLVPLTSVGYKILNDNTDTPGATNNQFEGKGGVNKVFFGLGYKIKPNWNIGADVQYNFGSITTTSIEAITGVQNATKETNKSELSGVNFNIGTMYQTKIDKKMMLFTSLNYTFATTLNAHNVRTIAVDGDPDPITSDPFDAKLKMGNKVTLGAGVGLPRKWLVGTTLAFQGAGQFENYYNSSDDVRYEKYSKYALGGYYIPNYTSFTNYFSRVTYRAGLKYEKTGLVINNESINDVGMTIGAGFPITGSFSNVNIGIEFGKRGTTSAGLIQENYLNFSASFSFNDRWFKQRKIE</sequence>
<feature type="signal peptide" evidence="1">
    <location>
        <begin position="1"/>
        <end position="19"/>
    </location>
</feature>
<evidence type="ECO:0000313" key="3">
    <source>
        <dbReference type="EMBL" id="SMO57716.1"/>
    </source>
</evidence>
<dbReference type="Gene3D" id="2.40.160.60">
    <property type="entry name" value="Outer membrane protein transport protein (OMPP1/FadL/TodX)"/>
    <property type="match status" value="1"/>
</dbReference>
<dbReference type="RefSeq" id="WP_142450200.1">
    <property type="nucleotide sequence ID" value="NZ_FXTA01000002.1"/>
</dbReference>
<name>A0A521CE57_9FLAO</name>
<keyword evidence="1" id="KW-0732">Signal</keyword>
<dbReference type="EMBL" id="WKKG01000001">
    <property type="protein sequence ID" value="MRX66550.1"/>
    <property type="molecule type" value="Genomic_DNA"/>
</dbReference>
<proteinExistence type="predicted"/>
<dbReference type="AlphaFoldDB" id="A0A521CE57"/>
<reference evidence="3 4" key="1">
    <citation type="submission" date="2017-05" db="EMBL/GenBank/DDBJ databases">
        <authorList>
            <person name="Varghese N."/>
            <person name="Submissions S."/>
        </authorList>
    </citation>
    <scope>NUCLEOTIDE SEQUENCE [LARGE SCALE GENOMIC DNA]</scope>
    <source>
        <strain evidence="3 4">DSM 19382</strain>
    </source>
</reference>
<organism evidence="3 4">
    <name type="scientific">Flavobacterium resistens</name>
    <dbReference type="NCBI Taxonomy" id="443612"/>
    <lineage>
        <taxon>Bacteria</taxon>
        <taxon>Pseudomonadati</taxon>
        <taxon>Bacteroidota</taxon>
        <taxon>Flavobacteriia</taxon>
        <taxon>Flavobacteriales</taxon>
        <taxon>Flavobacteriaceae</taxon>
        <taxon>Flavobacterium</taxon>
    </lineage>
</organism>
<dbReference type="SUPFAM" id="SSF56935">
    <property type="entry name" value="Porins"/>
    <property type="match status" value="1"/>
</dbReference>
<keyword evidence="5" id="KW-1185">Reference proteome</keyword>
<dbReference type="Proteomes" id="UP000317289">
    <property type="component" value="Unassembled WGS sequence"/>
</dbReference>
<dbReference type="OrthoDB" id="1491239at2"/>
<evidence type="ECO:0000256" key="1">
    <source>
        <dbReference type="SAM" id="SignalP"/>
    </source>
</evidence>
<evidence type="ECO:0008006" key="6">
    <source>
        <dbReference type="Google" id="ProtNLM"/>
    </source>
</evidence>
<dbReference type="EMBL" id="FXTA01000002">
    <property type="protein sequence ID" value="SMO57716.1"/>
    <property type="molecule type" value="Genomic_DNA"/>
</dbReference>
<feature type="chain" id="PRO_5043205626" description="Long-chain fatty acid transport protein" evidence="1">
    <location>
        <begin position="20"/>
        <end position="409"/>
    </location>
</feature>
<evidence type="ECO:0000313" key="4">
    <source>
        <dbReference type="Proteomes" id="UP000317289"/>
    </source>
</evidence>
<dbReference type="Proteomes" id="UP000468990">
    <property type="component" value="Unassembled WGS sequence"/>
</dbReference>
<accession>A0A521CE57</accession>
<evidence type="ECO:0000313" key="2">
    <source>
        <dbReference type="EMBL" id="MRX66550.1"/>
    </source>
</evidence>
<gene>
    <name evidence="2" type="ORF">GJU42_01090</name>
    <name evidence="3" type="ORF">SAMN06265349_102455</name>
</gene>
<reference evidence="2 5" key="2">
    <citation type="submission" date="2019-11" db="EMBL/GenBank/DDBJ databases">
        <title>Flavobacterium resistens genome.</title>
        <authorList>
            <person name="Wilson V.M."/>
            <person name="Newman J.D."/>
        </authorList>
    </citation>
    <scope>NUCLEOTIDE SEQUENCE [LARGE SCALE GENOMIC DNA]</scope>
    <source>
        <strain evidence="2 5">DSM 19382</strain>
    </source>
</reference>
<evidence type="ECO:0000313" key="5">
    <source>
        <dbReference type="Proteomes" id="UP000468990"/>
    </source>
</evidence>